<accession>A0AAN7H7M2</accession>
<comment type="caution">
    <text evidence="14">The sequence shown here is derived from an EMBL/GenBank/DDBJ whole genome shotgun (WGS) entry which is preliminary data.</text>
</comment>
<dbReference type="InterPro" id="IPR036691">
    <property type="entry name" value="Endo/exonu/phosph_ase_sf"/>
</dbReference>
<dbReference type="SUPFAM" id="SSF56219">
    <property type="entry name" value="DNase I-like"/>
    <property type="match status" value="1"/>
</dbReference>
<dbReference type="InterPro" id="IPR002934">
    <property type="entry name" value="Polymerase_NTP_transf_dom"/>
</dbReference>
<feature type="compositionally biased region" description="Acidic residues" evidence="9">
    <location>
        <begin position="1062"/>
        <end position="1088"/>
    </location>
</feature>
<keyword evidence="4" id="KW-0507">mRNA processing</keyword>
<dbReference type="SUPFAM" id="SSF55003">
    <property type="entry name" value="PAP/Archaeal CCA-adding enzyme, C-terminal domain"/>
    <property type="match status" value="1"/>
</dbReference>
<evidence type="ECO:0000256" key="6">
    <source>
        <dbReference type="ARBA" id="ARBA00022741"/>
    </source>
</evidence>
<dbReference type="Pfam" id="PF04457">
    <property type="entry name" value="MJ1316"/>
    <property type="match status" value="1"/>
</dbReference>
<name>A0AAN7H7M2_9PEZI</name>
<evidence type="ECO:0000256" key="3">
    <source>
        <dbReference type="ARBA" id="ARBA00012388"/>
    </source>
</evidence>
<dbReference type="PANTHER" id="PTHR10682:SF23">
    <property type="entry name" value="POLYNUCLEOTIDE ADENYLYLTRANSFERASE"/>
    <property type="match status" value="1"/>
</dbReference>
<evidence type="ECO:0000256" key="2">
    <source>
        <dbReference type="ARBA" id="ARBA00010912"/>
    </source>
</evidence>
<feature type="region of interest" description="Disordered" evidence="9">
    <location>
        <begin position="1058"/>
        <end position="1097"/>
    </location>
</feature>
<dbReference type="SUPFAM" id="SSF81631">
    <property type="entry name" value="PAP/OAS1 substrate-binding domain"/>
    <property type="match status" value="1"/>
</dbReference>
<evidence type="ECO:0000259" key="13">
    <source>
        <dbReference type="Pfam" id="PF04928"/>
    </source>
</evidence>
<reference evidence="14" key="1">
    <citation type="journal article" date="2023" name="Mol. Phylogenet. Evol.">
        <title>Genome-scale phylogeny and comparative genomics of the fungal order Sordariales.</title>
        <authorList>
            <person name="Hensen N."/>
            <person name="Bonometti L."/>
            <person name="Westerberg I."/>
            <person name="Brannstrom I.O."/>
            <person name="Guillou S."/>
            <person name="Cros-Aarteil S."/>
            <person name="Calhoun S."/>
            <person name="Haridas S."/>
            <person name="Kuo A."/>
            <person name="Mondo S."/>
            <person name="Pangilinan J."/>
            <person name="Riley R."/>
            <person name="LaButti K."/>
            <person name="Andreopoulos B."/>
            <person name="Lipzen A."/>
            <person name="Chen C."/>
            <person name="Yan M."/>
            <person name="Daum C."/>
            <person name="Ng V."/>
            <person name="Clum A."/>
            <person name="Steindorff A."/>
            <person name="Ohm R.A."/>
            <person name="Martin F."/>
            <person name="Silar P."/>
            <person name="Natvig D.O."/>
            <person name="Lalanne C."/>
            <person name="Gautier V."/>
            <person name="Ament-Velasquez S.L."/>
            <person name="Kruys A."/>
            <person name="Hutchinson M.I."/>
            <person name="Powell A.J."/>
            <person name="Barry K."/>
            <person name="Miller A.N."/>
            <person name="Grigoriev I.V."/>
            <person name="Debuchy R."/>
            <person name="Gladieux P."/>
            <person name="Hiltunen Thoren M."/>
            <person name="Johannesson H."/>
        </authorList>
    </citation>
    <scope>NUCLEOTIDE SEQUENCE</scope>
    <source>
        <strain evidence="14">CBS 990.96</strain>
    </source>
</reference>
<evidence type="ECO:0000256" key="8">
    <source>
        <dbReference type="ARBA" id="ARBA00023242"/>
    </source>
</evidence>
<evidence type="ECO:0000313" key="14">
    <source>
        <dbReference type="EMBL" id="KAK4231274.1"/>
    </source>
</evidence>
<dbReference type="InterPro" id="IPR043519">
    <property type="entry name" value="NT_sf"/>
</dbReference>
<comment type="subcellular location">
    <subcellularLocation>
        <location evidence="1">Nucleus</location>
    </subcellularLocation>
</comment>
<feature type="domain" description="Polymerase nucleotidyl transferase" evidence="10">
    <location>
        <begin position="633"/>
        <end position="662"/>
    </location>
</feature>
<evidence type="ECO:0000256" key="7">
    <source>
        <dbReference type="ARBA" id="ARBA00022840"/>
    </source>
</evidence>
<gene>
    <name evidence="14" type="ORF">QBC38DRAFT_407674</name>
</gene>
<evidence type="ECO:0000256" key="9">
    <source>
        <dbReference type="SAM" id="MobiDB-lite"/>
    </source>
</evidence>
<comment type="similarity">
    <text evidence="2">Belongs to the poly(A) polymerase family.</text>
</comment>
<dbReference type="AlphaFoldDB" id="A0AAN7H7M2"/>
<feature type="domain" description="Endonuclease/exonuclease/phosphatase" evidence="11">
    <location>
        <begin position="264"/>
        <end position="533"/>
    </location>
</feature>
<dbReference type="EMBL" id="MU865293">
    <property type="protein sequence ID" value="KAK4231274.1"/>
    <property type="molecule type" value="Genomic_DNA"/>
</dbReference>
<dbReference type="GO" id="GO:0006397">
    <property type="term" value="P:mRNA processing"/>
    <property type="evidence" value="ECO:0007669"/>
    <property type="project" value="UniProtKB-KW"/>
</dbReference>
<evidence type="ECO:0000256" key="4">
    <source>
        <dbReference type="ARBA" id="ARBA00022664"/>
    </source>
</evidence>
<dbReference type="InterPro" id="IPR011068">
    <property type="entry name" value="NuclTrfase_I-like_C"/>
</dbReference>
<dbReference type="Gene3D" id="3.90.1140.10">
    <property type="entry name" value="Cyclic phosphodiesterase"/>
    <property type="match status" value="1"/>
</dbReference>
<dbReference type="GO" id="GO:0005634">
    <property type="term" value="C:nucleus"/>
    <property type="evidence" value="ECO:0007669"/>
    <property type="project" value="UniProtKB-SubCell"/>
</dbReference>
<dbReference type="GO" id="GO:1990817">
    <property type="term" value="F:poly(A) RNA polymerase activity"/>
    <property type="evidence" value="ECO:0007669"/>
    <property type="project" value="UniProtKB-EC"/>
</dbReference>
<evidence type="ECO:0000256" key="5">
    <source>
        <dbReference type="ARBA" id="ARBA00022679"/>
    </source>
</evidence>
<dbReference type="InterPro" id="IPR007012">
    <property type="entry name" value="PolA_pol_cen_dom"/>
</dbReference>
<keyword evidence="7" id="KW-0067">ATP-binding</keyword>
<dbReference type="Proteomes" id="UP001301958">
    <property type="component" value="Unassembled WGS sequence"/>
</dbReference>
<dbReference type="InterPro" id="IPR040459">
    <property type="entry name" value="MJ1316"/>
</dbReference>
<keyword evidence="5" id="KW-0808">Transferase</keyword>
<dbReference type="SUPFAM" id="SSF81301">
    <property type="entry name" value="Nucleotidyltransferase"/>
    <property type="match status" value="1"/>
</dbReference>
<reference evidence="14" key="2">
    <citation type="submission" date="2023-05" db="EMBL/GenBank/DDBJ databases">
        <authorList>
            <consortium name="Lawrence Berkeley National Laboratory"/>
            <person name="Steindorff A."/>
            <person name="Hensen N."/>
            <person name="Bonometti L."/>
            <person name="Westerberg I."/>
            <person name="Brannstrom I.O."/>
            <person name="Guillou S."/>
            <person name="Cros-Aarteil S."/>
            <person name="Calhoun S."/>
            <person name="Haridas S."/>
            <person name="Kuo A."/>
            <person name="Mondo S."/>
            <person name="Pangilinan J."/>
            <person name="Riley R."/>
            <person name="Labutti K."/>
            <person name="Andreopoulos B."/>
            <person name="Lipzen A."/>
            <person name="Chen C."/>
            <person name="Yanf M."/>
            <person name="Daum C."/>
            <person name="Ng V."/>
            <person name="Clum A."/>
            <person name="Ohm R."/>
            <person name="Martin F."/>
            <person name="Silar P."/>
            <person name="Natvig D."/>
            <person name="Lalanne C."/>
            <person name="Gautier V."/>
            <person name="Ament-Velasquez S.L."/>
            <person name="Kruys A."/>
            <person name="Hutchinson M.I."/>
            <person name="Powell A.J."/>
            <person name="Barry K."/>
            <person name="Miller A.N."/>
            <person name="Grigoriev I.V."/>
            <person name="Debuchy R."/>
            <person name="Gladieux P."/>
            <person name="Thoren M.H."/>
            <person name="Johannesson H."/>
        </authorList>
    </citation>
    <scope>NUCLEOTIDE SEQUENCE</scope>
    <source>
        <strain evidence="14">CBS 990.96</strain>
    </source>
</reference>
<dbReference type="Gene3D" id="1.10.1410.10">
    <property type="match status" value="1"/>
</dbReference>
<dbReference type="Pfam" id="PF04928">
    <property type="entry name" value="PAP_central"/>
    <property type="match status" value="1"/>
</dbReference>
<dbReference type="GO" id="GO:0003723">
    <property type="term" value="F:RNA binding"/>
    <property type="evidence" value="ECO:0007669"/>
    <property type="project" value="InterPro"/>
</dbReference>
<keyword evidence="15" id="KW-1185">Reference proteome</keyword>
<dbReference type="Gene3D" id="3.30.460.10">
    <property type="entry name" value="Beta Polymerase, domain 2"/>
    <property type="match status" value="1"/>
</dbReference>
<dbReference type="InterPro" id="IPR005135">
    <property type="entry name" value="Endo/exonuclease/phosphatase"/>
</dbReference>
<keyword evidence="8" id="KW-0539">Nucleus</keyword>
<dbReference type="GO" id="GO:0005524">
    <property type="term" value="F:ATP binding"/>
    <property type="evidence" value="ECO:0007669"/>
    <property type="project" value="UniProtKB-KW"/>
</dbReference>
<dbReference type="EC" id="2.7.7.19" evidence="3"/>
<evidence type="ECO:0000259" key="10">
    <source>
        <dbReference type="Pfam" id="PF01909"/>
    </source>
</evidence>
<dbReference type="Pfam" id="PF03372">
    <property type="entry name" value="Exo_endo_phos"/>
    <property type="match status" value="1"/>
</dbReference>
<evidence type="ECO:0000256" key="1">
    <source>
        <dbReference type="ARBA" id="ARBA00004123"/>
    </source>
</evidence>
<evidence type="ECO:0000259" key="11">
    <source>
        <dbReference type="Pfam" id="PF03372"/>
    </source>
</evidence>
<evidence type="ECO:0000259" key="12">
    <source>
        <dbReference type="Pfam" id="PF04457"/>
    </source>
</evidence>
<dbReference type="GO" id="GO:0031123">
    <property type="term" value="P:RNA 3'-end processing"/>
    <property type="evidence" value="ECO:0007669"/>
    <property type="project" value="InterPro"/>
</dbReference>
<dbReference type="Gene3D" id="3.60.10.10">
    <property type="entry name" value="Endonuclease/exonuclease/phosphatase"/>
    <property type="match status" value="1"/>
</dbReference>
<organism evidence="14 15">
    <name type="scientific">Podospora fimiseda</name>
    <dbReference type="NCBI Taxonomy" id="252190"/>
    <lineage>
        <taxon>Eukaryota</taxon>
        <taxon>Fungi</taxon>
        <taxon>Dikarya</taxon>
        <taxon>Ascomycota</taxon>
        <taxon>Pezizomycotina</taxon>
        <taxon>Sordariomycetes</taxon>
        <taxon>Sordariomycetidae</taxon>
        <taxon>Sordariales</taxon>
        <taxon>Podosporaceae</taxon>
        <taxon>Podospora</taxon>
    </lineage>
</organism>
<dbReference type="PANTHER" id="PTHR10682">
    <property type="entry name" value="POLY A POLYMERASE"/>
    <property type="match status" value="1"/>
</dbReference>
<sequence>MATTDTTTTEPSFTLTSHNTALAIIPPSQLWAPIDHLRCLYDKAYVKWPPHINLLYPFIPPTSLELLSSTSLQPSSSPFNLTLDTPGVFEHKHSNTIYLTCSSLDQQEKVKELRRDILQGLGVVDGGGGQQQFKMHLSVAQTDDSSTAAHKFLIEKVKTLPLLEWEVKELVILKRERDAERGGDVMKLWGKINIVNGEVTKLGDGEKETFYSQEDIDEAGAAAAKEMKAVYYDEELCRWVSFYREDLLHEDDEDNDENTLKISSYNVLAEFEYPPPKKRYQSLVANILSSEAEADILILQEVTDHFLDYLLSDSGIQDKYPYSSHGPPSQDDCLPLQSFLNVVVLSNRPFGLESFTSLRRKHKGAVIIRFFVGGGGGKEVVLGGVHLTRGLNDGAVVAKKGDITKLIGVLEKRGEKNKGWVIVGDFNLPSSKESIKVALEKGNISENTIGHLRSLEEEVFEAAGWEDVGKEEGKVTWDPEINGLAKGLSEGNEVWPQRYDRVYVRGGGVLKVVGFNLFGNIEGEDGGGFASDHWGVRCVLEVGEFDDYEEEEEEKAVQQPSGEINKLVVPVEFQEANGSLAEAGSVDRCLTELSVIPGEEETEIRKGAFELLKSVILDTWATDSSNPKSQPAVVVVPVGSYALGVWTSASDIDVLVIGPFTAHTFFSLASKRLRKAAAQGIKILRRVRANTGTMLELEVSGIRMDLQFCPATSVAKRWPEVLKSPASDPVWSLHSQTLNKLKAIRDIDHIQRTIPCLPTFQLAHRLIKTWAKSRGIYTARFGFLSGIQIALLLSRLYKLLSLTHPSPTNIPVESLLTTFFAHYSTFPFSTHQAFDPTFHTTRIPYTRVPSREPLAILGYFPPMLNTAASSSIPSLRTLTNELLLAHQSLSSSPSTTWKSFLLTPPQTPFLTQYKSYISLSLQYWSLSPTKGLSYLNWFESRCVSLLVDLNRRAPLLHARIWPARFIEQSELQNPDEDTLQGRAYRGCYLIGLDKLPESSSESLKPSLAALRNILPRFEDSIKRDTKYFDPSTKWFSATLINQSDLAKMDLVVDKSEWAETNAGEDDSDSDEDSEEEEQQESYSQEEEADGRQEGESWESAKRLVAIADLRTDKTKKFRTASDVINRIRWDASLDSGDFVVGYEDRFLGAQEKELDEWKGEQTDEEFIPQHRILYFKRKSDGRIVWDRRTRWDEIFEN</sequence>
<evidence type="ECO:0000313" key="15">
    <source>
        <dbReference type="Proteomes" id="UP001301958"/>
    </source>
</evidence>
<feature type="domain" description="MJ1316 RNA cyclic group end recognition" evidence="12">
    <location>
        <begin position="1117"/>
        <end position="1187"/>
    </location>
</feature>
<dbReference type="Pfam" id="PF01909">
    <property type="entry name" value="NTP_transf_2"/>
    <property type="match status" value="1"/>
</dbReference>
<keyword evidence="6" id="KW-0547">Nucleotide-binding</keyword>
<proteinExistence type="inferred from homology"/>
<protein>
    <recommendedName>
        <fullName evidence="3">polynucleotide adenylyltransferase</fullName>
        <ecNumber evidence="3">2.7.7.19</ecNumber>
    </recommendedName>
</protein>
<feature type="domain" description="Poly(A) polymerase central" evidence="13">
    <location>
        <begin position="759"/>
        <end position="806"/>
    </location>
</feature>
<dbReference type="Pfam" id="PF13563">
    <property type="entry name" value="2_5_RNA_ligase2"/>
    <property type="match status" value="1"/>
</dbReference>